<organism evidence="1 2">
    <name type="scientific">Pontibacter oryzae</name>
    <dbReference type="NCBI Taxonomy" id="2304593"/>
    <lineage>
        <taxon>Bacteria</taxon>
        <taxon>Pseudomonadati</taxon>
        <taxon>Bacteroidota</taxon>
        <taxon>Cytophagia</taxon>
        <taxon>Cytophagales</taxon>
        <taxon>Hymenobacteraceae</taxon>
        <taxon>Pontibacter</taxon>
    </lineage>
</organism>
<gene>
    <name evidence="1" type="ORF">D1627_12870</name>
</gene>
<dbReference type="EMBL" id="QWGE01000004">
    <property type="protein sequence ID" value="RIJ36724.1"/>
    <property type="molecule type" value="Genomic_DNA"/>
</dbReference>
<dbReference type="PROSITE" id="PS51257">
    <property type="entry name" value="PROKAR_LIPOPROTEIN"/>
    <property type="match status" value="1"/>
</dbReference>
<dbReference type="AlphaFoldDB" id="A0A399S207"/>
<evidence type="ECO:0000313" key="1">
    <source>
        <dbReference type="EMBL" id="RIJ36724.1"/>
    </source>
</evidence>
<dbReference type="InterPro" id="IPR025366">
    <property type="entry name" value="DUF4270"/>
</dbReference>
<comment type="caution">
    <text evidence="1">The sequence shown here is derived from an EMBL/GenBank/DDBJ whole genome shotgun (WGS) entry which is preliminary data.</text>
</comment>
<dbReference type="Proteomes" id="UP000266005">
    <property type="component" value="Unassembled WGS sequence"/>
</dbReference>
<evidence type="ECO:0000313" key="2">
    <source>
        <dbReference type="Proteomes" id="UP000266005"/>
    </source>
</evidence>
<dbReference type="RefSeq" id="WP_119432671.1">
    <property type="nucleotide sequence ID" value="NZ_QWGE01000004.1"/>
</dbReference>
<proteinExistence type="predicted"/>
<accession>A0A399S207</accession>
<dbReference type="OrthoDB" id="1092930at2"/>
<name>A0A399S207_9BACT</name>
<reference evidence="2" key="1">
    <citation type="submission" date="2018-08" db="EMBL/GenBank/DDBJ databases">
        <title>Mucilaginibacter sp. MYSH2.</title>
        <authorList>
            <person name="Seo T."/>
        </authorList>
    </citation>
    <scope>NUCLEOTIDE SEQUENCE [LARGE SCALE GENOMIC DNA]</scope>
    <source>
        <strain evidence="2">KIRAN</strain>
    </source>
</reference>
<protein>
    <submittedName>
        <fullName evidence="1">DUF4270 family protein</fullName>
    </submittedName>
</protein>
<keyword evidence="2" id="KW-1185">Reference proteome</keyword>
<sequence>MLFSKSSFKNKFNYLLCCLGAILALSSCEDPNDLGLELVEDNVSGKFVDTLTINVSTVLLDSIYTSGTGSLLVGRYTTPNAGTLSASTFFQLGVGSTATIASDARYDSLKLIMPLSGGYYGDTINTVTLNVFELSSDLKLRDLPTVYPVERPLSYFFRSSALYNKSKVGVKPDPLTSYSFSPRPVSKDTLLIPMPNTLGQMWFDMRVAGDEQLSETSSFMTFFKGLNITSPEGTSVLNFATTGTLVRLYYSEPSTSGGNRVQKFIDFPLTNSSTQFNKFSSDFTGSSLDGIKHSKELAASVTNEVSMAQAGAGLMIKLDIPHLDKLKQQLKPEFINKAVLIVEPSRSFATTYPYPVPTAVTLYETGSNGIIYSPIPFDYDAQGNPITSSFIKSSETSTDGRYEFSITEHLIKRLRDERITNQPLYLAPSPSAFNTTASRLVVGAQNKNIKNVRLKVYYTTIQ</sequence>
<dbReference type="Pfam" id="PF14092">
    <property type="entry name" value="DUF4270"/>
    <property type="match status" value="1"/>
</dbReference>